<name>A0A6J4PK29_9ACTN</name>
<evidence type="ECO:0000313" key="2">
    <source>
        <dbReference type="EMBL" id="CAA9415528.1"/>
    </source>
</evidence>
<proteinExistence type="predicted"/>
<dbReference type="AlphaFoldDB" id="A0A6J4PK29"/>
<evidence type="ECO:0000256" key="1">
    <source>
        <dbReference type="SAM" id="MobiDB-lite"/>
    </source>
</evidence>
<feature type="region of interest" description="Disordered" evidence="1">
    <location>
        <begin position="36"/>
        <end position="71"/>
    </location>
</feature>
<reference evidence="2" key="1">
    <citation type="submission" date="2020-02" db="EMBL/GenBank/DDBJ databases">
        <authorList>
            <person name="Meier V. D."/>
        </authorList>
    </citation>
    <scope>NUCLEOTIDE SEQUENCE</scope>
    <source>
        <strain evidence="2">AVDCRST_MAG01</strain>
    </source>
</reference>
<organism evidence="2">
    <name type="scientific">uncultured Rubrobacteraceae bacterium</name>
    <dbReference type="NCBI Taxonomy" id="349277"/>
    <lineage>
        <taxon>Bacteria</taxon>
        <taxon>Bacillati</taxon>
        <taxon>Actinomycetota</taxon>
        <taxon>Rubrobacteria</taxon>
        <taxon>Rubrobacterales</taxon>
        <taxon>Rubrobacteraceae</taxon>
        <taxon>environmental samples</taxon>
    </lineage>
</organism>
<dbReference type="EMBL" id="CADCUW010000280">
    <property type="protein sequence ID" value="CAA9415528.1"/>
    <property type="molecule type" value="Genomic_DNA"/>
</dbReference>
<sequence>MSLLLDAGAPSGALLCHSPGLSFTPPDEKAVIELRERLKENSVGPTGTGPVRSTRSFDDSESLPEATWPKP</sequence>
<gene>
    <name evidence="2" type="ORF">AVDCRST_MAG01-01-1898</name>
</gene>
<accession>A0A6J4PK29</accession>
<protein>
    <submittedName>
        <fullName evidence="2">Uncharacterized protein</fullName>
    </submittedName>
</protein>